<protein>
    <submittedName>
        <fullName evidence="2">Uncharacterized protein</fullName>
    </submittedName>
</protein>
<evidence type="ECO:0000256" key="1">
    <source>
        <dbReference type="SAM" id="MobiDB-lite"/>
    </source>
</evidence>
<feature type="non-terminal residue" evidence="2">
    <location>
        <position position="265"/>
    </location>
</feature>
<keyword evidence="3" id="KW-1185">Reference proteome</keyword>
<sequence>MDPDPQRRPRNKVSITFASSSVVGEKSDVTAESTSNVDDEDASVIAGGMFKLSTTTEPSGGLDDVTLPYGSEGKAKSSGVLPDWNKESVRSLIANRFTTGEWNASEDAEKLLEVDEDARQQLQKLKASQLKKAAGSRVQYRPQSELESSEDRVFRGFLSSPDWVSFTIIVIGLPACLPTYRKFVSLLRPTKRQKMLEKRQRHKELFDKLYDAAQRGTATGDEKATAFYDKIMDKLESQKNLNKEVLNSLPPNIREEIEGAAPGAY</sequence>
<feature type="compositionally biased region" description="Polar residues" evidence="1">
    <location>
        <begin position="13"/>
        <end position="22"/>
    </location>
</feature>
<feature type="region of interest" description="Disordered" evidence="1">
    <location>
        <begin position="1"/>
        <end position="37"/>
    </location>
</feature>
<dbReference type="Proteomes" id="UP000281553">
    <property type="component" value="Unassembled WGS sequence"/>
</dbReference>
<proteinExistence type="predicted"/>
<dbReference type="EMBL" id="UYRU01051270">
    <property type="protein sequence ID" value="VDN11355.1"/>
    <property type="molecule type" value="Genomic_DNA"/>
</dbReference>
<dbReference type="AlphaFoldDB" id="A0A3P7L1K4"/>
<accession>A0A3P7L1K4</accession>
<feature type="region of interest" description="Disordered" evidence="1">
    <location>
        <begin position="52"/>
        <end position="80"/>
    </location>
</feature>
<organism evidence="2 3">
    <name type="scientific">Dibothriocephalus latus</name>
    <name type="common">Fish tapeworm</name>
    <name type="synonym">Diphyllobothrium latum</name>
    <dbReference type="NCBI Taxonomy" id="60516"/>
    <lineage>
        <taxon>Eukaryota</taxon>
        <taxon>Metazoa</taxon>
        <taxon>Spiralia</taxon>
        <taxon>Lophotrochozoa</taxon>
        <taxon>Platyhelminthes</taxon>
        <taxon>Cestoda</taxon>
        <taxon>Eucestoda</taxon>
        <taxon>Diphyllobothriidea</taxon>
        <taxon>Diphyllobothriidae</taxon>
        <taxon>Dibothriocephalus</taxon>
    </lineage>
</organism>
<reference evidence="2 3" key="1">
    <citation type="submission" date="2018-11" db="EMBL/GenBank/DDBJ databases">
        <authorList>
            <consortium name="Pathogen Informatics"/>
        </authorList>
    </citation>
    <scope>NUCLEOTIDE SEQUENCE [LARGE SCALE GENOMIC DNA]</scope>
</reference>
<evidence type="ECO:0000313" key="3">
    <source>
        <dbReference type="Proteomes" id="UP000281553"/>
    </source>
</evidence>
<name>A0A3P7L1K4_DIBLA</name>
<evidence type="ECO:0000313" key="2">
    <source>
        <dbReference type="EMBL" id="VDN11355.1"/>
    </source>
</evidence>
<gene>
    <name evidence="2" type="ORF">DILT_LOCUS7186</name>
</gene>